<reference evidence="4 5" key="1">
    <citation type="journal article" date="2024" name="bioRxiv">
        <title>A reference genome for Trichogramma kaykai: A tiny desert-dwelling parasitoid wasp with competing sex-ratio distorters.</title>
        <authorList>
            <person name="Culotta J."/>
            <person name="Lindsey A.R."/>
        </authorList>
    </citation>
    <scope>NUCLEOTIDE SEQUENCE [LARGE SCALE GENOMIC DNA]</scope>
    <source>
        <strain evidence="4 5">KSX58</strain>
    </source>
</reference>
<keyword evidence="1" id="KW-0479">Metal-binding</keyword>
<dbReference type="InterPro" id="IPR054722">
    <property type="entry name" value="PolX-like_BBD"/>
</dbReference>
<dbReference type="Pfam" id="PF22936">
    <property type="entry name" value="Pol_BBD"/>
    <property type="match status" value="1"/>
</dbReference>
<accession>A0ABD2W2D7</accession>
<keyword evidence="5" id="KW-1185">Reference proteome</keyword>
<feature type="region of interest" description="Disordered" evidence="2">
    <location>
        <begin position="180"/>
        <end position="199"/>
    </location>
</feature>
<gene>
    <name evidence="4" type="ORF">TKK_017573</name>
</gene>
<evidence type="ECO:0000313" key="4">
    <source>
        <dbReference type="EMBL" id="KAL3386993.1"/>
    </source>
</evidence>
<dbReference type="Gene3D" id="4.10.60.10">
    <property type="entry name" value="Zinc finger, CCHC-type"/>
    <property type="match status" value="1"/>
</dbReference>
<dbReference type="AlphaFoldDB" id="A0ABD2W2D7"/>
<dbReference type="SUPFAM" id="SSF57756">
    <property type="entry name" value="Retrovirus zinc finger-like domains"/>
    <property type="match status" value="1"/>
</dbReference>
<keyword evidence="1" id="KW-0862">Zinc</keyword>
<dbReference type="Proteomes" id="UP001627154">
    <property type="component" value="Unassembled WGS sequence"/>
</dbReference>
<dbReference type="PROSITE" id="PS50158">
    <property type="entry name" value="ZF_CCHC"/>
    <property type="match status" value="1"/>
</dbReference>
<dbReference type="EMBL" id="JBJJXI010000141">
    <property type="protein sequence ID" value="KAL3386993.1"/>
    <property type="molecule type" value="Genomic_DNA"/>
</dbReference>
<name>A0ABD2W2D7_9HYME</name>
<evidence type="ECO:0000259" key="3">
    <source>
        <dbReference type="PROSITE" id="PS50158"/>
    </source>
</evidence>
<organism evidence="4 5">
    <name type="scientific">Trichogramma kaykai</name>
    <dbReference type="NCBI Taxonomy" id="54128"/>
    <lineage>
        <taxon>Eukaryota</taxon>
        <taxon>Metazoa</taxon>
        <taxon>Ecdysozoa</taxon>
        <taxon>Arthropoda</taxon>
        <taxon>Hexapoda</taxon>
        <taxon>Insecta</taxon>
        <taxon>Pterygota</taxon>
        <taxon>Neoptera</taxon>
        <taxon>Endopterygota</taxon>
        <taxon>Hymenoptera</taxon>
        <taxon>Apocrita</taxon>
        <taxon>Proctotrupomorpha</taxon>
        <taxon>Chalcidoidea</taxon>
        <taxon>Trichogrammatidae</taxon>
        <taxon>Trichogramma</taxon>
    </lineage>
</organism>
<dbReference type="PANTHER" id="PTHR47592:SF31">
    <property type="entry name" value="ZINC FINGER, CCHC-TYPE-RELATED"/>
    <property type="match status" value="1"/>
</dbReference>
<evidence type="ECO:0000256" key="1">
    <source>
        <dbReference type="PROSITE-ProRule" id="PRU00047"/>
    </source>
</evidence>
<protein>
    <recommendedName>
        <fullName evidence="3">CCHC-type domain-containing protein</fullName>
    </recommendedName>
</protein>
<evidence type="ECO:0000256" key="2">
    <source>
        <dbReference type="SAM" id="MobiDB-lite"/>
    </source>
</evidence>
<keyword evidence="1" id="KW-0863">Zinc-finger</keyword>
<proteinExistence type="predicted"/>
<dbReference type="InterPro" id="IPR036875">
    <property type="entry name" value="Znf_CCHC_sf"/>
</dbReference>
<feature type="domain" description="CCHC-type" evidence="3">
    <location>
        <begin position="169"/>
        <end position="184"/>
    </location>
</feature>
<dbReference type="PANTHER" id="PTHR47592">
    <property type="entry name" value="PBF68 PROTEIN"/>
    <property type="match status" value="1"/>
</dbReference>
<dbReference type="GO" id="GO:0008270">
    <property type="term" value="F:zinc ion binding"/>
    <property type="evidence" value="ECO:0007669"/>
    <property type="project" value="UniProtKB-KW"/>
</dbReference>
<dbReference type="InterPro" id="IPR001878">
    <property type="entry name" value="Znf_CCHC"/>
</dbReference>
<comment type="caution">
    <text evidence="4">The sequence shown here is derived from an EMBL/GenBank/DDBJ whole genome shotgun (WGS) entry which is preliminary data.</text>
</comment>
<sequence>MACRFPIGNRIFALNKSWTKTLLVGLEYENITDKEYTPIVRILSHDFKGVSFKLREWEAFVDCFDKIDKYFKGAISMKDGPIDTSTGWSVQLTRSYDKRAIEIVEKPQHESSVETEKQTAEYLLERLIEEESLLVADEEETVALAASTVLRKKRQGKLQGTNHKKDVECYHCHDKGHFARNCPRRQNKSEGRTPNSSPNVAFVAEKSLEDRSNTKVSPLDCRKLNLEQEKKLLEAPAADIWVADSRASAHATHNRNWLTNYQPSKEGKTITLGDEGECAVVGEDTVVINRLLNGEWHEALIGNVWYVPKLKKNLFSIGQITSKGYAVNFMDAYVKMKKDDK</sequence>
<evidence type="ECO:0000313" key="5">
    <source>
        <dbReference type="Proteomes" id="UP001627154"/>
    </source>
</evidence>